<name>A0AAV0PGL3_9ROSI</name>
<feature type="compositionally biased region" description="Polar residues" evidence="1">
    <location>
        <begin position="472"/>
        <end position="481"/>
    </location>
</feature>
<proteinExistence type="predicted"/>
<gene>
    <name evidence="3" type="ORF">LITE_LOCUS38380</name>
</gene>
<feature type="region of interest" description="Disordered" evidence="1">
    <location>
        <begin position="331"/>
        <end position="481"/>
    </location>
</feature>
<feature type="domain" description="DUF4283" evidence="2">
    <location>
        <begin position="68"/>
        <end position="147"/>
    </location>
</feature>
<protein>
    <recommendedName>
        <fullName evidence="2">DUF4283 domain-containing protein</fullName>
    </recommendedName>
</protein>
<dbReference type="InterPro" id="IPR040256">
    <property type="entry name" value="At4g02000-like"/>
</dbReference>
<organism evidence="3 4">
    <name type="scientific">Linum tenue</name>
    <dbReference type="NCBI Taxonomy" id="586396"/>
    <lineage>
        <taxon>Eukaryota</taxon>
        <taxon>Viridiplantae</taxon>
        <taxon>Streptophyta</taxon>
        <taxon>Embryophyta</taxon>
        <taxon>Tracheophyta</taxon>
        <taxon>Spermatophyta</taxon>
        <taxon>Magnoliopsida</taxon>
        <taxon>eudicotyledons</taxon>
        <taxon>Gunneridae</taxon>
        <taxon>Pentapetalae</taxon>
        <taxon>rosids</taxon>
        <taxon>fabids</taxon>
        <taxon>Malpighiales</taxon>
        <taxon>Linaceae</taxon>
        <taxon>Linum</taxon>
    </lineage>
</organism>
<dbReference type="PANTHER" id="PTHR31286">
    <property type="entry name" value="GLYCINE-RICH CELL WALL STRUCTURAL PROTEIN 1.8-LIKE"/>
    <property type="match status" value="1"/>
</dbReference>
<accession>A0AAV0PGL3</accession>
<feature type="compositionally biased region" description="Basic and acidic residues" evidence="1">
    <location>
        <begin position="356"/>
        <end position="372"/>
    </location>
</feature>
<keyword evidence="4" id="KW-1185">Reference proteome</keyword>
<evidence type="ECO:0000259" key="2">
    <source>
        <dbReference type="Pfam" id="PF14111"/>
    </source>
</evidence>
<dbReference type="Proteomes" id="UP001154282">
    <property type="component" value="Unassembled WGS sequence"/>
</dbReference>
<dbReference type="InterPro" id="IPR025558">
    <property type="entry name" value="DUF4283"/>
</dbReference>
<evidence type="ECO:0000313" key="4">
    <source>
        <dbReference type="Proteomes" id="UP001154282"/>
    </source>
</evidence>
<comment type="caution">
    <text evidence="3">The sequence shown here is derived from an EMBL/GenBank/DDBJ whole genome shotgun (WGS) entry which is preliminary data.</text>
</comment>
<feature type="compositionally biased region" description="Polar residues" evidence="1">
    <location>
        <begin position="405"/>
        <end position="417"/>
    </location>
</feature>
<dbReference type="EMBL" id="CAMGYJ010000009">
    <property type="protein sequence ID" value="CAI0469990.1"/>
    <property type="molecule type" value="Genomic_DNA"/>
</dbReference>
<dbReference type="AlphaFoldDB" id="A0AAV0PGL3"/>
<evidence type="ECO:0000256" key="1">
    <source>
        <dbReference type="SAM" id="MobiDB-lite"/>
    </source>
</evidence>
<dbReference type="Pfam" id="PF14111">
    <property type="entry name" value="DUF4283"/>
    <property type="match status" value="1"/>
</dbReference>
<evidence type="ECO:0000313" key="3">
    <source>
        <dbReference type="EMBL" id="CAI0469990.1"/>
    </source>
</evidence>
<feature type="region of interest" description="Disordered" evidence="1">
    <location>
        <begin position="284"/>
        <end position="316"/>
    </location>
</feature>
<dbReference type="PANTHER" id="PTHR31286:SF99">
    <property type="entry name" value="DUF4283 DOMAIN-CONTAINING PROTEIN"/>
    <property type="match status" value="1"/>
</dbReference>
<sequence>MGIRGGAARRLFGDRQRLDPWYIADSDSEDITAGIREYGREEGFEADDDPLCPSIHFSTAEERQFCREWRSSLVVKALGQSVSYTGISKRLNDLWAKAGGIQVSSVKNGYYLVRFTSGIDYERALTGGPWMMGDNYLTVHMWDKHFRSYNHEISSTLVWARLLDIPIHFFHKEAVMKIGGRIGKPLRVDQATATGARLDYARVCVQVDLTKPLLSQFKIHGVTYYIQYEGLEKICLNCGKYFERSKCYCTAVPDSMDTESTIPQETSQVKEPERTYGEWMIAKRRPRTVRKETVGQASKGPTRASQGDQAKGGSRFSVLATEETQVNMEEPIEQINGKDSSGREKAMANQHVKSTGGDRVKTKEVGESEHVHGGGGGAKPVKAMQTTSPQLTRTDRTTGGVPSTRIVNPSELATTSAPPADQVAPLSENNQTLASAAWRRPPNLVEMQREENHPIQPEQEMSTVGGHLEGVTPTNVTQKGA</sequence>
<reference evidence="3" key="1">
    <citation type="submission" date="2022-08" db="EMBL/GenBank/DDBJ databases">
        <authorList>
            <person name="Gutierrez-Valencia J."/>
        </authorList>
    </citation>
    <scope>NUCLEOTIDE SEQUENCE</scope>
</reference>